<dbReference type="PANTHER" id="PTHR43228">
    <property type="entry name" value="TWO-COMPONENT RESPONSE REGULATOR"/>
    <property type="match status" value="1"/>
</dbReference>
<dbReference type="eggNOG" id="COG0745">
    <property type="taxonomic scope" value="Bacteria"/>
</dbReference>
<dbReference type="SMART" id="SM00448">
    <property type="entry name" value="REC"/>
    <property type="match status" value="1"/>
</dbReference>
<proteinExistence type="predicted"/>
<evidence type="ECO:0000313" key="3">
    <source>
        <dbReference type="EMBL" id="EAS65298.1"/>
    </source>
</evidence>
<dbReference type="EMBL" id="AAOJ01000002">
    <property type="protein sequence ID" value="EAS65298.1"/>
    <property type="molecule type" value="Genomic_DNA"/>
</dbReference>
<gene>
    <name evidence="3" type="ORF">VAS14_06243</name>
</gene>
<evidence type="ECO:0000259" key="2">
    <source>
        <dbReference type="PROSITE" id="PS50110"/>
    </source>
</evidence>
<reference evidence="3 4" key="1">
    <citation type="journal article" date="2009" name="Proc. Natl. Acad. Sci. U.S.A.">
        <title>The genomic basis of trophic strategy in marine bacteria.</title>
        <authorList>
            <person name="Lauro F.M."/>
            <person name="McDougald D."/>
            <person name="Thomas T."/>
            <person name="Williams T.J."/>
            <person name="Egan S."/>
            <person name="Rice S."/>
            <person name="DeMaere M.Z."/>
            <person name="Ting L."/>
            <person name="Ertan H."/>
            <person name="Johnson J."/>
            <person name="Ferriera S."/>
            <person name="Lapidus A."/>
            <person name="Anderson I."/>
            <person name="Kyrpides N."/>
            <person name="Munk A.C."/>
            <person name="Detter C."/>
            <person name="Han C.S."/>
            <person name="Brown M.V."/>
            <person name="Robb F.T."/>
            <person name="Kjelleberg S."/>
            <person name="Cavicchioli R."/>
        </authorList>
    </citation>
    <scope>NUCLEOTIDE SEQUENCE [LARGE SCALE GENOMIC DNA]</scope>
    <source>
        <strain evidence="3 4">S14</strain>
    </source>
</reference>
<dbReference type="Gene3D" id="3.40.50.2300">
    <property type="match status" value="1"/>
</dbReference>
<keyword evidence="1" id="KW-0597">Phosphoprotein</keyword>
<dbReference type="GO" id="GO:0000160">
    <property type="term" value="P:phosphorelay signal transduction system"/>
    <property type="evidence" value="ECO:0007669"/>
    <property type="project" value="InterPro"/>
</dbReference>
<dbReference type="Pfam" id="PF00072">
    <property type="entry name" value="Response_reg"/>
    <property type="match status" value="1"/>
</dbReference>
<dbReference type="AlphaFoldDB" id="Q1ZRM9"/>
<dbReference type="HOGENOM" id="CLU_055989_0_0_6"/>
<accession>Q1ZRM9</accession>
<dbReference type="PANTHER" id="PTHR43228:SF1">
    <property type="entry name" value="TWO-COMPONENT RESPONSE REGULATOR ARR22"/>
    <property type="match status" value="1"/>
</dbReference>
<feature type="modified residue" description="4-aspartylphosphate" evidence="1">
    <location>
        <position position="59"/>
    </location>
</feature>
<evidence type="ECO:0000256" key="1">
    <source>
        <dbReference type="PROSITE-ProRule" id="PRU00169"/>
    </source>
</evidence>
<name>Q1ZRM9_PHOAS</name>
<protein>
    <submittedName>
        <fullName evidence="3">Hypothetical response regulator</fullName>
    </submittedName>
</protein>
<dbReference type="InterPro" id="IPR011006">
    <property type="entry name" value="CheY-like_superfamily"/>
</dbReference>
<comment type="caution">
    <text evidence="3">The sequence shown here is derived from an EMBL/GenBank/DDBJ whole genome shotgun (WGS) entry which is preliminary data.</text>
</comment>
<sequence>MEVVLLEGKDVLVVEDDPVFRNMIVGFLESQGCLVQEADNGLEGLRALKEHIPDLLLCDLAMPVMTGMEFVEEVSIQYPMIPIIVISGTGEMADVALALRLGVKDFLIKPLENILMLKSSMISVLKGQDSATHHRQDFSNRWFATTEDTEPVEEELEWHIKDLQNNPKAARELLVGLMPETQSTYGRWQLNYCVLQSIDSLPVILDYTWLLDGQLAFYLLDTSSGDHNATATALLIRAFFNDYLRNQGNCLESLSHLVSLIEKGMKHSGYASPIKALFGVFDLSDRCLHILPAGIESQLRTSDDSFEVASGEWLGREARHNMLSKLALSPSGGRLSLSQLGHASFSVNFKNIKM</sequence>
<organism evidence="3 4">
    <name type="scientific">Photobacterium angustum (strain S14 / CCUG 15956)</name>
    <name type="common">Vibrio sp. (strain S14 / CCUG 15956)</name>
    <dbReference type="NCBI Taxonomy" id="314292"/>
    <lineage>
        <taxon>Bacteria</taxon>
        <taxon>Pseudomonadati</taxon>
        <taxon>Pseudomonadota</taxon>
        <taxon>Gammaproteobacteria</taxon>
        <taxon>Vibrionales</taxon>
        <taxon>Vibrionaceae</taxon>
        <taxon>Photobacterium</taxon>
    </lineage>
</organism>
<dbReference type="PROSITE" id="PS50110">
    <property type="entry name" value="RESPONSE_REGULATORY"/>
    <property type="match status" value="1"/>
</dbReference>
<dbReference type="InterPro" id="IPR052048">
    <property type="entry name" value="ST_Response_Regulator"/>
</dbReference>
<dbReference type="SUPFAM" id="SSF52172">
    <property type="entry name" value="CheY-like"/>
    <property type="match status" value="1"/>
</dbReference>
<dbReference type="InterPro" id="IPR001789">
    <property type="entry name" value="Sig_transdc_resp-reg_receiver"/>
</dbReference>
<feature type="domain" description="Response regulatory" evidence="2">
    <location>
        <begin position="10"/>
        <end position="124"/>
    </location>
</feature>
<evidence type="ECO:0000313" key="4">
    <source>
        <dbReference type="Proteomes" id="UP000001603"/>
    </source>
</evidence>
<dbReference type="Proteomes" id="UP000001603">
    <property type="component" value="Unassembled WGS sequence"/>
</dbReference>